<evidence type="ECO:0000313" key="3">
    <source>
        <dbReference type="EMBL" id="OGD97526.1"/>
    </source>
</evidence>
<dbReference type="InterPro" id="IPR035979">
    <property type="entry name" value="RBD_domain_sf"/>
</dbReference>
<comment type="caution">
    <text evidence="3">The sequence shown here is derived from an EMBL/GenBank/DDBJ whole genome shotgun (WGS) entry which is preliminary data.</text>
</comment>
<reference evidence="3 4" key="1">
    <citation type="journal article" date="2016" name="Nat. Commun.">
        <title>Thousands of microbial genomes shed light on interconnected biogeochemical processes in an aquifer system.</title>
        <authorList>
            <person name="Anantharaman K."/>
            <person name="Brown C.T."/>
            <person name="Hug L.A."/>
            <person name="Sharon I."/>
            <person name="Castelle C.J."/>
            <person name="Probst A.J."/>
            <person name="Thomas B.C."/>
            <person name="Singh A."/>
            <person name="Wilkins M.J."/>
            <person name="Karaoz U."/>
            <person name="Brodie E.L."/>
            <person name="Williams K.H."/>
            <person name="Hubbard S.S."/>
            <person name="Banfield J.F."/>
        </authorList>
    </citation>
    <scope>NUCLEOTIDE SEQUENCE [LARGE SCALE GENOMIC DNA]</scope>
</reference>
<dbReference type="GO" id="GO:0003723">
    <property type="term" value="F:RNA binding"/>
    <property type="evidence" value="ECO:0007669"/>
    <property type="project" value="UniProtKB-KW"/>
</dbReference>
<organism evidence="3 4">
    <name type="scientific">Candidatus Curtissbacteria bacterium RIFCSPHIGHO2_12_FULL_38_9b</name>
    <dbReference type="NCBI Taxonomy" id="1797720"/>
    <lineage>
        <taxon>Bacteria</taxon>
        <taxon>Candidatus Curtissiibacteriota</taxon>
    </lineage>
</organism>
<accession>A0A1F5H057</accession>
<gene>
    <name evidence="3" type="ORF">A3F02_00955</name>
</gene>
<dbReference type="PANTHER" id="PTHR48027">
    <property type="entry name" value="HETEROGENEOUS NUCLEAR RIBONUCLEOPROTEIN 87F-RELATED"/>
    <property type="match status" value="1"/>
</dbReference>
<dbReference type="PROSITE" id="PS50102">
    <property type="entry name" value="RRM"/>
    <property type="match status" value="1"/>
</dbReference>
<evidence type="ECO:0000256" key="1">
    <source>
        <dbReference type="ARBA" id="ARBA00022884"/>
    </source>
</evidence>
<dbReference type="InterPro" id="IPR012677">
    <property type="entry name" value="Nucleotide-bd_a/b_plait_sf"/>
</dbReference>
<dbReference type="SUPFAM" id="SSF54928">
    <property type="entry name" value="RNA-binding domain, RBD"/>
    <property type="match status" value="1"/>
</dbReference>
<dbReference type="InterPro" id="IPR000504">
    <property type="entry name" value="RRM_dom"/>
</dbReference>
<dbReference type="AlphaFoldDB" id="A0A1F5H057"/>
<dbReference type="SMART" id="SM00360">
    <property type="entry name" value="RRM"/>
    <property type="match status" value="1"/>
</dbReference>
<sequence>MANKLFVGSLPFATTSDQLRDIFKKAGAVADANVVTDKMTGRSRGFGFVEMANEADAKKAIDTLNGTEVDGRKIFVSEARPQAPRDDR</sequence>
<dbReference type="InterPro" id="IPR052462">
    <property type="entry name" value="SLIRP/GR-RBP-like"/>
</dbReference>
<feature type="domain" description="RRM" evidence="2">
    <location>
        <begin position="3"/>
        <end position="81"/>
    </location>
</feature>
<evidence type="ECO:0000313" key="4">
    <source>
        <dbReference type="Proteomes" id="UP000176666"/>
    </source>
</evidence>
<name>A0A1F5H057_9BACT</name>
<dbReference type="Pfam" id="PF00076">
    <property type="entry name" value="RRM_1"/>
    <property type="match status" value="1"/>
</dbReference>
<evidence type="ECO:0000259" key="2">
    <source>
        <dbReference type="PROSITE" id="PS50102"/>
    </source>
</evidence>
<dbReference type="EMBL" id="MFBJ01000003">
    <property type="protein sequence ID" value="OGD97526.1"/>
    <property type="molecule type" value="Genomic_DNA"/>
</dbReference>
<dbReference type="Proteomes" id="UP000176666">
    <property type="component" value="Unassembled WGS sequence"/>
</dbReference>
<dbReference type="CDD" id="cd21608">
    <property type="entry name" value="RRM2_NsCP33_like"/>
    <property type="match status" value="1"/>
</dbReference>
<keyword evidence="1" id="KW-0694">RNA-binding</keyword>
<proteinExistence type="predicted"/>
<dbReference type="Gene3D" id="3.30.70.330">
    <property type="match status" value="1"/>
</dbReference>
<protein>
    <submittedName>
        <fullName evidence="3">RNA-binding protein</fullName>
    </submittedName>
</protein>
<dbReference type="InterPro" id="IPR048289">
    <property type="entry name" value="RRM2_NsCP33-like"/>
</dbReference>